<dbReference type="PANTHER" id="PTHR33371:SF4">
    <property type="entry name" value="INTERMEMBRANE PHOSPHOLIPID TRANSPORT SYSTEM BINDING PROTEIN MLAD"/>
    <property type="match status" value="1"/>
</dbReference>
<evidence type="ECO:0000313" key="5">
    <source>
        <dbReference type="EMBL" id="GEP45074.1"/>
    </source>
</evidence>
<name>A0A512MEB0_9BACT</name>
<feature type="region of interest" description="Disordered" evidence="2">
    <location>
        <begin position="319"/>
        <end position="354"/>
    </location>
</feature>
<organism evidence="5 6">
    <name type="scientific">Brevifollis gellanilyticus</name>
    <dbReference type="NCBI Taxonomy" id="748831"/>
    <lineage>
        <taxon>Bacteria</taxon>
        <taxon>Pseudomonadati</taxon>
        <taxon>Verrucomicrobiota</taxon>
        <taxon>Verrucomicrobiia</taxon>
        <taxon>Verrucomicrobiales</taxon>
        <taxon>Verrucomicrobiaceae</taxon>
    </lineage>
</organism>
<keyword evidence="3" id="KW-0472">Membrane</keyword>
<dbReference type="PANTHER" id="PTHR33371">
    <property type="entry name" value="INTERMEMBRANE PHOSPHOLIPID TRANSPORT SYSTEM BINDING PROTEIN MLAD-RELATED"/>
    <property type="match status" value="1"/>
</dbReference>
<evidence type="ECO:0000256" key="2">
    <source>
        <dbReference type="SAM" id="MobiDB-lite"/>
    </source>
</evidence>
<gene>
    <name evidence="5" type="ORF">BGE01nite_43650</name>
</gene>
<dbReference type="OrthoDB" id="9788420at2"/>
<dbReference type="EMBL" id="BKAG01000041">
    <property type="protein sequence ID" value="GEP45074.1"/>
    <property type="molecule type" value="Genomic_DNA"/>
</dbReference>
<evidence type="ECO:0000259" key="4">
    <source>
        <dbReference type="Pfam" id="PF02470"/>
    </source>
</evidence>
<keyword evidence="1" id="KW-0175">Coiled coil</keyword>
<dbReference type="InterPro" id="IPR052336">
    <property type="entry name" value="MlaD_Phospholipid_Transporter"/>
</dbReference>
<feature type="domain" description="Mce/MlaD" evidence="4">
    <location>
        <begin position="38"/>
        <end position="121"/>
    </location>
</feature>
<feature type="transmembrane region" description="Helical" evidence="3">
    <location>
        <begin position="12"/>
        <end position="34"/>
    </location>
</feature>
<dbReference type="InterPro" id="IPR003399">
    <property type="entry name" value="Mce/MlaD"/>
</dbReference>
<sequence length="354" mass="38452">MTIFRNEIRTGLLVVSTLVGLVGLLIYLGSPGVFVAQKTFRIYFDNASGLEPGAPVLLAGRKIGQVTVLHSPVPEKERPEPKLEAMVEIQVAKSSKIFKEVQARMTLPSMLGKPVIDFTSGEESSGLAEEDTAFIGERQPGLADAVPTILKKLDPVLAKLTETLGSLQKTSDNLSHLTEDNADMPKALAEFRKFGVHLNELSGPDSSLRRSLANLEKMTGEDGKFAETLDNISNLTGPDSDLAKAMTHAEKFTSGLANNEDIDAALRNIRLAVQNLDRQISRLGDKFSSVAGNLTQASDTVKRQPWRLIWPTTKKYPGEEAASSIAAKKTPPFAQPADSSTSRKPLFQRNKSVE</sequence>
<evidence type="ECO:0000313" key="6">
    <source>
        <dbReference type="Proteomes" id="UP000321577"/>
    </source>
</evidence>
<protein>
    <recommendedName>
        <fullName evidence="4">Mce/MlaD domain-containing protein</fullName>
    </recommendedName>
</protein>
<reference evidence="5 6" key="1">
    <citation type="submission" date="2019-07" db="EMBL/GenBank/DDBJ databases">
        <title>Whole genome shotgun sequence of Brevifollis gellanilyticus NBRC 108608.</title>
        <authorList>
            <person name="Hosoyama A."/>
            <person name="Uohara A."/>
            <person name="Ohji S."/>
            <person name="Ichikawa N."/>
        </authorList>
    </citation>
    <scope>NUCLEOTIDE SEQUENCE [LARGE SCALE GENOMIC DNA]</scope>
    <source>
        <strain evidence="5 6">NBRC 108608</strain>
    </source>
</reference>
<accession>A0A512MEB0</accession>
<proteinExistence type="predicted"/>
<dbReference type="AlphaFoldDB" id="A0A512MEB0"/>
<evidence type="ECO:0000256" key="3">
    <source>
        <dbReference type="SAM" id="Phobius"/>
    </source>
</evidence>
<evidence type="ECO:0000256" key="1">
    <source>
        <dbReference type="SAM" id="Coils"/>
    </source>
</evidence>
<dbReference type="RefSeq" id="WP_146853624.1">
    <property type="nucleotide sequence ID" value="NZ_BKAG01000041.1"/>
</dbReference>
<comment type="caution">
    <text evidence="5">The sequence shown here is derived from an EMBL/GenBank/DDBJ whole genome shotgun (WGS) entry which is preliminary data.</text>
</comment>
<keyword evidence="3" id="KW-1133">Transmembrane helix</keyword>
<dbReference type="Proteomes" id="UP000321577">
    <property type="component" value="Unassembled WGS sequence"/>
</dbReference>
<dbReference type="Pfam" id="PF02470">
    <property type="entry name" value="MlaD"/>
    <property type="match status" value="1"/>
</dbReference>
<keyword evidence="3" id="KW-0812">Transmembrane</keyword>
<keyword evidence="6" id="KW-1185">Reference proteome</keyword>
<feature type="coiled-coil region" evidence="1">
    <location>
        <begin position="259"/>
        <end position="286"/>
    </location>
</feature>